<accession>A0A4U7B580</accession>
<organism evidence="1 2">
    <name type="scientific">Elsinoe australis</name>
    <dbReference type="NCBI Taxonomy" id="40998"/>
    <lineage>
        <taxon>Eukaryota</taxon>
        <taxon>Fungi</taxon>
        <taxon>Dikarya</taxon>
        <taxon>Ascomycota</taxon>
        <taxon>Pezizomycotina</taxon>
        <taxon>Dothideomycetes</taxon>
        <taxon>Dothideomycetidae</taxon>
        <taxon>Myriangiales</taxon>
        <taxon>Elsinoaceae</taxon>
        <taxon>Elsinoe</taxon>
    </lineage>
</organism>
<dbReference type="PANTHER" id="PTHR47784:SF4">
    <property type="entry name" value="ZN(II)2CYS6 TRANSCRIPTION FACTOR (EUROFUNG)"/>
    <property type="match status" value="1"/>
</dbReference>
<evidence type="ECO:0000313" key="1">
    <source>
        <dbReference type="EMBL" id="TKX22557.1"/>
    </source>
</evidence>
<dbReference type="GO" id="GO:0001228">
    <property type="term" value="F:DNA-binding transcription activator activity, RNA polymerase II-specific"/>
    <property type="evidence" value="ECO:0007669"/>
    <property type="project" value="TreeGrafter"/>
</dbReference>
<sequence>MSTQVNIWRDTVIEMGMTHHFLLHGIFALTAVHRAALGPEAADSKTLLQADHHISHALGPYLGLLLEPTPEASPSMFVFSTVLSIYTLGSSQLQPAEDPIQTVIQCFRMVRGCSQAIGQNFETITNSEIKPLVENALFDSETMIEPGVPQIHLLLELIKGNDQSSVCVKAAEHLHKVFFHIQQCALLADSDRSTVAIMFTWPTMLAEDFIRLLCDREPISLVILAHFAVLLCEHHSHWWLGDLGSRVITAIQSRLGSMGGIDEWMAWPLRIAQPHLPHQNGTLD</sequence>
<dbReference type="AlphaFoldDB" id="A0A4U7B580"/>
<dbReference type="Proteomes" id="UP000308133">
    <property type="component" value="Unassembled WGS sequence"/>
</dbReference>
<reference evidence="1 2" key="1">
    <citation type="submission" date="2018-02" db="EMBL/GenBank/DDBJ databases">
        <title>Draft genome sequences of Elsinoe sp., causing black scab on jojoba.</title>
        <authorList>
            <person name="Stodart B."/>
            <person name="Jeffress S."/>
            <person name="Ash G."/>
            <person name="Arun Chinnappa K."/>
        </authorList>
    </citation>
    <scope>NUCLEOTIDE SEQUENCE [LARGE SCALE GENOMIC DNA]</scope>
    <source>
        <strain evidence="1 2">Hillstone_2</strain>
    </source>
</reference>
<name>A0A4U7B580_9PEZI</name>
<protein>
    <recommendedName>
        <fullName evidence="3">C6 transcription factor</fullName>
    </recommendedName>
</protein>
<comment type="caution">
    <text evidence="1">The sequence shown here is derived from an EMBL/GenBank/DDBJ whole genome shotgun (WGS) entry which is preliminary data.</text>
</comment>
<dbReference type="InterPro" id="IPR053157">
    <property type="entry name" value="Sterol_Uptake_Regulator"/>
</dbReference>
<evidence type="ECO:0000313" key="2">
    <source>
        <dbReference type="Proteomes" id="UP000308133"/>
    </source>
</evidence>
<proteinExistence type="predicted"/>
<dbReference type="PANTHER" id="PTHR47784">
    <property type="entry name" value="STEROL UPTAKE CONTROL PROTEIN 2"/>
    <property type="match status" value="1"/>
</dbReference>
<dbReference type="EMBL" id="PTQR01000066">
    <property type="protein sequence ID" value="TKX22557.1"/>
    <property type="molecule type" value="Genomic_DNA"/>
</dbReference>
<evidence type="ECO:0008006" key="3">
    <source>
        <dbReference type="Google" id="ProtNLM"/>
    </source>
</evidence>
<gene>
    <name evidence="1" type="ORF">C1H76_5340</name>
</gene>